<keyword evidence="6" id="KW-0406">Ion transport</keyword>
<dbReference type="GO" id="GO:0005886">
    <property type="term" value="C:plasma membrane"/>
    <property type="evidence" value="ECO:0007669"/>
    <property type="project" value="UniProtKB-SubCell"/>
</dbReference>
<evidence type="ECO:0000256" key="8">
    <source>
        <dbReference type="SAM" id="MobiDB-lite"/>
    </source>
</evidence>
<accession>A0A8H4VWD5</accession>
<feature type="region of interest" description="Disordered" evidence="8">
    <location>
        <begin position="80"/>
        <end position="115"/>
    </location>
</feature>
<feature type="transmembrane region" description="Helical" evidence="9">
    <location>
        <begin position="185"/>
        <end position="209"/>
    </location>
</feature>
<keyword evidence="7 9" id="KW-0472">Membrane</keyword>
<keyword evidence="2" id="KW-0813">Transport</keyword>
<evidence type="ECO:0000256" key="7">
    <source>
        <dbReference type="ARBA" id="ARBA00023136"/>
    </source>
</evidence>
<feature type="compositionally biased region" description="Low complexity" evidence="8">
    <location>
        <begin position="35"/>
        <end position="53"/>
    </location>
</feature>
<evidence type="ECO:0000256" key="6">
    <source>
        <dbReference type="ARBA" id="ARBA00023065"/>
    </source>
</evidence>
<comment type="subcellular location">
    <subcellularLocation>
        <location evidence="1">Cell membrane</location>
        <topology evidence="1">Multi-pass membrane protein</topology>
    </subcellularLocation>
</comment>
<gene>
    <name evidence="10" type="ORF">G7Y89_g13497</name>
</gene>
<evidence type="ECO:0000256" key="2">
    <source>
        <dbReference type="ARBA" id="ARBA00022448"/>
    </source>
</evidence>
<dbReference type="GO" id="GO:0005254">
    <property type="term" value="F:chloride channel activity"/>
    <property type="evidence" value="ECO:0007669"/>
    <property type="project" value="InterPro"/>
</dbReference>
<sequence>MSTDGGGDAPAVATTADSGVGFSSDGGAAIITSVDSSTIAPPPDISSSSSTAPIVDAPKYKTELPAIGEDSPEVVPVATEPTPPVISNSPEDELPIEAGTGSKSPPKVPRKPFFSSSQRSQIWGQMKSINTAEIQANVANMKIPNVDINIDGRPSRSGNTFEMANLSTPSRQYYPTDAFADVHDYIMGMGVSSILLTILGFVVGLSLSFRGSTAYERYSEGRRAWASLAVQGRNLARYIWVHIQERPGDVGKQDLLDKITAINLIHALAVSTKHRLRFEPYTFYPDLVSLVSHLDTFAKSAEHPGLHDPKPKKNRWKEFGEYLGLNVAESNPRKAIKRSIRPTGNLPYEVILYLSAYFEMTINNGTMTSTIIYGQVMNSIAALTDTLASADRVLTTPLPVGYGIIISQIVILYVYLLPFQLYSFLGWNTIPGTMAAAYIMLGLEAIGTELENPFGNAVNDLPLDHYCNELRKDLDVVMSQYRADGQFVQLMTDGKESNRVLWPLSNSSAEDWGKRSKEEIMQALKAKVVIGETRRLSIERRSEERRSEERVLSVHNLKLMHPFTPFHHPKYEYLDLVSKLKLKKQHKPSTARSTQTIKTFTSSLQKSHELIDPKIQNTGSPLTTCQERSSRKSSQPSINPYSRSSDPTAKIPSDLDPHDATLPSHAE</sequence>
<evidence type="ECO:0000313" key="11">
    <source>
        <dbReference type="Proteomes" id="UP000566819"/>
    </source>
</evidence>
<evidence type="ECO:0000313" key="10">
    <source>
        <dbReference type="EMBL" id="KAF4624672.1"/>
    </source>
</evidence>
<dbReference type="PANTHER" id="PTHR33281:SF19">
    <property type="entry name" value="VOLTAGE-DEPENDENT ANION CHANNEL-FORMING PROTEIN YNEE"/>
    <property type="match status" value="1"/>
</dbReference>
<evidence type="ECO:0000256" key="1">
    <source>
        <dbReference type="ARBA" id="ARBA00004651"/>
    </source>
</evidence>
<dbReference type="OrthoDB" id="1368at2759"/>
<evidence type="ECO:0000256" key="3">
    <source>
        <dbReference type="ARBA" id="ARBA00022475"/>
    </source>
</evidence>
<proteinExistence type="predicted"/>
<evidence type="ECO:0000256" key="5">
    <source>
        <dbReference type="ARBA" id="ARBA00022989"/>
    </source>
</evidence>
<comment type="caution">
    <text evidence="10">The sequence shown here is derived from an EMBL/GenBank/DDBJ whole genome shotgun (WGS) entry which is preliminary data.</text>
</comment>
<keyword evidence="5 9" id="KW-1133">Transmembrane helix</keyword>
<dbReference type="EMBL" id="JAAMPI010001585">
    <property type="protein sequence ID" value="KAF4624672.1"/>
    <property type="molecule type" value="Genomic_DNA"/>
</dbReference>
<dbReference type="Pfam" id="PF25539">
    <property type="entry name" value="Bestrophin_2"/>
    <property type="match status" value="1"/>
</dbReference>
<feature type="region of interest" description="Disordered" evidence="8">
    <location>
        <begin position="604"/>
        <end position="667"/>
    </location>
</feature>
<dbReference type="AlphaFoldDB" id="A0A8H4VWD5"/>
<feature type="transmembrane region" description="Helical" evidence="9">
    <location>
        <begin position="424"/>
        <end position="443"/>
    </location>
</feature>
<name>A0A8H4VWD5_9HELO</name>
<feature type="transmembrane region" description="Helical" evidence="9">
    <location>
        <begin position="400"/>
        <end position="418"/>
    </location>
</feature>
<evidence type="ECO:0000256" key="9">
    <source>
        <dbReference type="SAM" id="Phobius"/>
    </source>
</evidence>
<keyword evidence="11" id="KW-1185">Reference proteome</keyword>
<keyword evidence="4 9" id="KW-0812">Transmembrane</keyword>
<dbReference type="PANTHER" id="PTHR33281">
    <property type="entry name" value="UPF0187 PROTEIN YNEE"/>
    <property type="match status" value="1"/>
</dbReference>
<protein>
    <submittedName>
        <fullName evidence="10">Uncharacterized protein</fullName>
    </submittedName>
</protein>
<feature type="region of interest" description="Disordered" evidence="8">
    <location>
        <begin position="1"/>
        <end position="56"/>
    </location>
</feature>
<dbReference type="InterPro" id="IPR044669">
    <property type="entry name" value="YneE/VCCN1/2-like"/>
</dbReference>
<feature type="compositionally biased region" description="Polar residues" evidence="8">
    <location>
        <begin position="615"/>
        <end position="647"/>
    </location>
</feature>
<organism evidence="10 11">
    <name type="scientific">Cudoniella acicularis</name>
    <dbReference type="NCBI Taxonomy" id="354080"/>
    <lineage>
        <taxon>Eukaryota</taxon>
        <taxon>Fungi</taxon>
        <taxon>Dikarya</taxon>
        <taxon>Ascomycota</taxon>
        <taxon>Pezizomycotina</taxon>
        <taxon>Leotiomycetes</taxon>
        <taxon>Helotiales</taxon>
        <taxon>Tricladiaceae</taxon>
        <taxon>Cudoniella</taxon>
    </lineage>
</organism>
<reference evidence="10 11" key="1">
    <citation type="submission" date="2020-03" db="EMBL/GenBank/DDBJ databases">
        <title>Draft Genome Sequence of Cudoniella acicularis.</title>
        <authorList>
            <person name="Buettner E."/>
            <person name="Kellner H."/>
        </authorList>
    </citation>
    <scope>NUCLEOTIDE SEQUENCE [LARGE SCALE GENOMIC DNA]</scope>
    <source>
        <strain evidence="10 11">DSM 108380</strain>
    </source>
</reference>
<evidence type="ECO:0000256" key="4">
    <source>
        <dbReference type="ARBA" id="ARBA00022692"/>
    </source>
</evidence>
<dbReference type="Proteomes" id="UP000566819">
    <property type="component" value="Unassembled WGS sequence"/>
</dbReference>
<keyword evidence="3" id="KW-1003">Cell membrane</keyword>